<sequence length="239" mass="26644">MSGSPTTPHETLHRILGILAADPSVEGVFIGGSFARGEEDEVSDLDLWIVGAKWSPESLGSIFLTAEVKQMGGVPFLHGVSVGGTILDILFGPPAWDHYVPLELPEPTPVLPAPLPGYGLVEEFWLMSLKHRKSLWRGRHGILTYGLHHDRRYLLRAWALYDSGVDPMDQVFTIFALKSLYDKHIDERRLELLGLPLRNLEEILAATQAYRDEMSRLFPDPTPLEIAVRSLPLVPSSFT</sequence>
<dbReference type="KEGG" id="fgi:OP10G_1363"/>
<dbReference type="Proteomes" id="UP000027982">
    <property type="component" value="Chromosome"/>
</dbReference>
<dbReference type="InterPro" id="IPR002934">
    <property type="entry name" value="Polymerase_NTP_transf_dom"/>
</dbReference>
<dbReference type="HOGENOM" id="CLU_1159714_0_0_0"/>
<dbReference type="GO" id="GO:0016779">
    <property type="term" value="F:nucleotidyltransferase activity"/>
    <property type="evidence" value="ECO:0007669"/>
    <property type="project" value="InterPro"/>
</dbReference>
<dbReference type="InterPro" id="IPR043519">
    <property type="entry name" value="NT_sf"/>
</dbReference>
<dbReference type="EMBL" id="CP007139">
    <property type="protein sequence ID" value="AIE84731.1"/>
    <property type="molecule type" value="Genomic_DNA"/>
</dbReference>
<protein>
    <recommendedName>
        <fullName evidence="1">Polymerase nucleotidyl transferase domain-containing protein</fullName>
    </recommendedName>
</protein>
<gene>
    <name evidence="2" type="ORF">OP10G_1363</name>
</gene>
<evidence type="ECO:0000313" key="3">
    <source>
        <dbReference type="Proteomes" id="UP000027982"/>
    </source>
</evidence>
<dbReference type="Gene3D" id="3.30.460.10">
    <property type="entry name" value="Beta Polymerase, domain 2"/>
    <property type="match status" value="1"/>
</dbReference>
<organism evidence="2 3">
    <name type="scientific">Fimbriimonas ginsengisoli Gsoil 348</name>
    <dbReference type="NCBI Taxonomy" id="661478"/>
    <lineage>
        <taxon>Bacteria</taxon>
        <taxon>Bacillati</taxon>
        <taxon>Armatimonadota</taxon>
        <taxon>Fimbriimonadia</taxon>
        <taxon>Fimbriimonadales</taxon>
        <taxon>Fimbriimonadaceae</taxon>
        <taxon>Fimbriimonas</taxon>
    </lineage>
</organism>
<dbReference type="SUPFAM" id="SSF81301">
    <property type="entry name" value="Nucleotidyltransferase"/>
    <property type="match status" value="1"/>
</dbReference>
<dbReference type="CDD" id="cd05403">
    <property type="entry name" value="NT_KNTase_like"/>
    <property type="match status" value="1"/>
</dbReference>
<accession>A0A068NMP5</accession>
<dbReference type="Pfam" id="PF01909">
    <property type="entry name" value="NTP_transf_2"/>
    <property type="match status" value="1"/>
</dbReference>
<name>A0A068NMP5_FIMGI</name>
<evidence type="ECO:0000259" key="1">
    <source>
        <dbReference type="Pfam" id="PF01909"/>
    </source>
</evidence>
<proteinExistence type="predicted"/>
<reference evidence="2 3" key="1">
    <citation type="journal article" date="2014" name="PLoS ONE">
        <title>The first complete genome sequence of the class fimbriimonadia in the phylum armatimonadetes.</title>
        <authorList>
            <person name="Hu Z.Y."/>
            <person name="Wang Y.Z."/>
            <person name="Im W.T."/>
            <person name="Wang S.Y."/>
            <person name="Zhao G.P."/>
            <person name="Zheng H.J."/>
            <person name="Quan Z.X."/>
        </authorList>
    </citation>
    <scope>NUCLEOTIDE SEQUENCE [LARGE SCALE GENOMIC DNA]</scope>
    <source>
        <strain evidence="2">Gsoil 348</strain>
    </source>
</reference>
<keyword evidence="3" id="KW-1185">Reference proteome</keyword>
<feature type="domain" description="Polymerase nucleotidyl transferase" evidence="1">
    <location>
        <begin position="14"/>
        <end position="57"/>
    </location>
</feature>
<dbReference type="AlphaFoldDB" id="A0A068NMP5"/>
<evidence type="ECO:0000313" key="2">
    <source>
        <dbReference type="EMBL" id="AIE84731.1"/>
    </source>
</evidence>
<dbReference type="OrthoDB" id="9809668at2"/>
<dbReference type="RefSeq" id="WP_025226650.1">
    <property type="nucleotide sequence ID" value="NZ_CP007139.1"/>
</dbReference>